<evidence type="ECO:0000256" key="1">
    <source>
        <dbReference type="SAM" id="MobiDB-lite"/>
    </source>
</evidence>
<name>A0A8H4H6G9_9EURO</name>
<dbReference type="EMBL" id="JAAAPX010000053">
    <property type="protein sequence ID" value="KAF4236276.1"/>
    <property type="molecule type" value="Genomic_DNA"/>
</dbReference>
<dbReference type="OrthoDB" id="4460002at2759"/>
<dbReference type="AlphaFoldDB" id="A0A8H4H6G9"/>
<keyword evidence="3" id="KW-1185">Reference proteome</keyword>
<reference evidence="2" key="2">
    <citation type="submission" date="2020-04" db="EMBL/GenBank/DDBJ databases">
        <authorList>
            <person name="Santos R.A.C."/>
            <person name="Steenwyk J.L."/>
            <person name="Rivero-Menendez O."/>
            <person name="Mead M.E."/>
            <person name="Silva L.P."/>
            <person name="Bastos R.W."/>
            <person name="Alastruey-Izquierdo A."/>
            <person name="Goldman G.H."/>
            <person name="Rokas A."/>
        </authorList>
    </citation>
    <scope>NUCLEOTIDE SEQUENCE</scope>
    <source>
        <strain evidence="2">CNM-CM6805</strain>
    </source>
</reference>
<reference evidence="2" key="1">
    <citation type="journal article" date="2020" name="bioRxiv">
        <title>Genomic and phenotypic heterogeneity of clinical isolates of the human pathogens Aspergillus fumigatus, Aspergillus lentulus and Aspergillus fumigatiaffinis.</title>
        <authorList>
            <person name="dos Santos R.A.C."/>
            <person name="Steenwyk J.L."/>
            <person name="Rivero-Menendez O."/>
            <person name="Mead M.E."/>
            <person name="Silva L.P."/>
            <person name="Bastos R.W."/>
            <person name="Alastruey-Izquierdo A."/>
            <person name="Goldman G.H."/>
            <person name="Rokas A."/>
        </authorList>
    </citation>
    <scope>NUCLEOTIDE SEQUENCE</scope>
    <source>
        <strain evidence="2">CNM-CM6805</strain>
    </source>
</reference>
<comment type="caution">
    <text evidence="2">The sequence shown here is derived from an EMBL/GenBank/DDBJ whole genome shotgun (WGS) entry which is preliminary data.</text>
</comment>
<organism evidence="2 3">
    <name type="scientific">Aspergillus fumigatiaffinis</name>
    <dbReference type="NCBI Taxonomy" id="340414"/>
    <lineage>
        <taxon>Eukaryota</taxon>
        <taxon>Fungi</taxon>
        <taxon>Dikarya</taxon>
        <taxon>Ascomycota</taxon>
        <taxon>Pezizomycotina</taxon>
        <taxon>Eurotiomycetes</taxon>
        <taxon>Eurotiomycetidae</taxon>
        <taxon>Eurotiales</taxon>
        <taxon>Aspergillaceae</taxon>
        <taxon>Aspergillus</taxon>
        <taxon>Aspergillus subgen. Fumigati</taxon>
    </lineage>
</organism>
<feature type="region of interest" description="Disordered" evidence="1">
    <location>
        <begin position="1"/>
        <end position="43"/>
    </location>
</feature>
<protein>
    <submittedName>
        <fullName evidence="2">Uncharacterized protein</fullName>
    </submittedName>
</protein>
<gene>
    <name evidence="2" type="ORF">CNMCM6805_007628</name>
</gene>
<sequence length="295" mass="32675">MDSSVKPPGYDRYAEDFLSAVNGPPSSNYSHPPPQYTPRDPCFMPTQTLQTAKQSEYYYSRPMATQESANSTRQDEYHHYRTNPNFYHNRDPPPAADRNAPIAAQNEYHCYKNQPSFYHHRRDGLNIASTAPQGLPMGMQAATATENKLGQVAQQRGFYYTRPQAGPSNGQFVSPLLRLAPTIRITPSGHEQDASVPGLRSIREDTKRSPCMAAKISSTKDRSSDVSVCVCLLSGVATPLGARNRIEHLQEMLADEDEYGDDGEKKLAPGTVEGLTLRDAPFRAAVSARRRRAAA</sequence>
<proteinExistence type="predicted"/>
<accession>A0A8H4H6G9</accession>
<evidence type="ECO:0000313" key="3">
    <source>
        <dbReference type="Proteomes" id="UP000653565"/>
    </source>
</evidence>
<evidence type="ECO:0000313" key="2">
    <source>
        <dbReference type="EMBL" id="KAF4236276.1"/>
    </source>
</evidence>
<dbReference type="Proteomes" id="UP000653565">
    <property type="component" value="Unassembled WGS sequence"/>
</dbReference>